<evidence type="ECO:0000256" key="4">
    <source>
        <dbReference type="ARBA" id="ARBA00022630"/>
    </source>
</evidence>
<evidence type="ECO:0000259" key="8">
    <source>
        <dbReference type="Pfam" id="PF01494"/>
    </source>
</evidence>
<dbReference type="PANTHER" id="PTHR43876">
    <property type="entry name" value="UBIQUINONE BIOSYNTHESIS MONOOXYGENASE COQ6, MITOCHONDRIAL"/>
    <property type="match status" value="1"/>
</dbReference>
<dbReference type="InterPro" id="IPR002938">
    <property type="entry name" value="FAD-bd"/>
</dbReference>
<protein>
    <submittedName>
        <fullName evidence="9">2-octaprenyl-6-methoxyphenol hydroxylase</fullName>
    </submittedName>
</protein>
<evidence type="ECO:0000256" key="2">
    <source>
        <dbReference type="ARBA" id="ARBA00004749"/>
    </source>
</evidence>
<organism evidence="9 10">
    <name type="scientific">Puniceibacterium sediminis</name>
    <dbReference type="NCBI Taxonomy" id="1608407"/>
    <lineage>
        <taxon>Bacteria</taxon>
        <taxon>Pseudomonadati</taxon>
        <taxon>Pseudomonadota</taxon>
        <taxon>Alphaproteobacteria</taxon>
        <taxon>Rhodobacterales</taxon>
        <taxon>Paracoccaceae</taxon>
        <taxon>Puniceibacterium</taxon>
    </lineage>
</organism>
<dbReference type="UniPathway" id="UPA00232"/>
<dbReference type="GO" id="GO:0004497">
    <property type="term" value="F:monooxygenase activity"/>
    <property type="evidence" value="ECO:0007669"/>
    <property type="project" value="UniProtKB-KW"/>
</dbReference>
<accession>A0A238WDX0</accession>
<feature type="domain" description="FAD-binding" evidence="8">
    <location>
        <begin position="3"/>
        <end position="345"/>
    </location>
</feature>
<comment type="cofactor">
    <cofactor evidence="1">
        <name>FAD</name>
        <dbReference type="ChEBI" id="CHEBI:57692"/>
    </cofactor>
</comment>
<dbReference type="Pfam" id="PF01494">
    <property type="entry name" value="FAD_binding_3"/>
    <property type="match status" value="1"/>
</dbReference>
<keyword evidence="7" id="KW-0503">Monooxygenase</keyword>
<name>A0A238WDX0_9RHOB</name>
<proteinExistence type="inferred from homology"/>
<sequence>MDYDIVISGGGIAGLTAAAAFGTQGFSVLCVDPTPPVTDREAAGADLRSTAFLQPARGFLERAGIWDRLANHAMPLQVMRIVDAGGTDPEPRVTREFDASEISDAPFGWNLPNWLLRRELSAHLADLGTVDFRPGMATTGLFTRTASARVSLSDGSRVITRLVVAADGRDSPMRRAADIGVTTTRFGQKALAFAVTHPVPHQNVSTEIHRTGGPFTFVPLPDIDGQPSSAIVWMEEAAKADALMQLDVPEFEEAMSARSCQLFGPLKLASRRGLWPIIAQVAHRLSGERVALVAEAAHVLPPIGAQGLNMSLADLDVLLDLAMAQRGTLGSVEMLDAYHAKRIADIRARVAGITLLNRASMVSDPLLRDARAAGLDALYALKPLRAKLMQVGLGTIGRQIPEPSR</sequence>
<reference evidence="9 10" key="1">
    <citation type="submission" date="2017-06" db="EMBL/GenBank/DDBJ databases">
        <authorList>
            <person name="Kim H.J."/>
            <person name="Triplett B.A."/>
        </authorList>
    </citation>
    <scope>NUCLEOTIDE SEQUENCE [LARGE SCALE GENOMIC DNA]</scope>
    <source>
        <strain evidence="9 10">DSM 29052</strain>
    </source>
</reference>
<evidence type="ECO:0000256" key="7">
    <source>
        <dbReference type="ARBA" id="ARBA00023033"/>
    </source>
</evidence>
<dbReference type="NCBIfam" id="NF005691">
    <property type="entry name" value="PRK07494.1"/>
    <property type="match status" value="1"/>
</dbReference>
<dbReference type="InterPro" id="IPR051205">
    <property type="entry name" value="UbiH/COQ6_monooxygenase"/>
</dbReference>
<dbReference type="Gene3D" id="3.50.50.60">
    <property type="entry name" value="FAD/NAD(P)-binding domain"/>
    <property type="match status" value="2"/>
</dbReference>
<evidence type="ECO:0000256" key="1">
    <source>
        <dbReference type="ARBA" id="ARBA00001974"/>
    </source>
</evidence>
<evidence type="ECO:0000256" key="5">
    <source>
        <dbReference type="ARBA" id="ARBA00022827"/>
    </source>
</evidence>
<dbReference type="InterPro" id="IPR036188">
    <property type="entry name" value="FAD/NAD-bd_sf"/>
</dbReference>
<comment type="pathway">
    <text evidence="2">Cofactor biosynthesis; ubiquinone biosynthesis.</text>
</comment>
<dbReference type="EMBL" id="FZNN01000005">
    <property type="protein sequence ID" value="SNR43869.1"/>
    <property type="molecule type" value="Genomic_DNA"/>
</dbReference>
<evidence type="ECO:0000256" key="3">
    <source>
        <dbReference type="ARBA" id="ARBA00005349"/>
    </source>
</evidence>
<keyword evidence="4" id="KW-0285">Flavoprotein</keyword>
<dbReference type="NCBIfam" id="TIGR01988">
    <property type="entry name" value="Ubi-OHases"/>
    <property type="match status" value="1"/>
</dbReference>
<dbReference type="GO" id="GO:0071949">
    <property type="term" value="F:FAD binding"/>
    <property type="evidence" value="ECO:0007669"/>
    <property type="project" value="InterPro"/>
</dbReference>
<dbReference type="RefSeq" id="WP_089269890.1">
    <property type="nucleotide sequence ID" value="NZ_FZNN01000005.1"/>
</dbReference>
<dbReference type="OrthoDB" id="9796623at2"/>
<evidence type="ECO:0000313" key="9">
    <source>
        <dbReference type="EMBL" id="SNR43869.1"/>
    </source>
</evidence>
<dbReference type="InterPro" id="IPR010971">
    <property type="entry name" value="UbiH/COQ6"/>
</dbReference>
<evidence type="ECO:0000313" key="10">
    <source>
        <dbReference type="Proteomes" id="UP000198417"/>
    </source>
</evidence>
<dbReference type="GO" id="GO:0016705">
    <property type="term" value="F:oxidoreductase activity, acting on paired donors, with incorporation or reduction of molecular oxygen"/>
    <property type="evidence" value="ECO:0007669"/>
    <property type="project" value="InterPro"/>
</dbReference>
<dbReference type="Proteomes" id="UP000198417">
    <property type="component" value="Unassembled WGS sequence"/>
</dbReference>
<keyword evidence="5" id="KW-0274">FAD</keyword>
<evidence type="ECO:0000256" key="6">
    <source>
        <dbReference type="ARBA" id="ARBA00023002"/>
    </source>
</evidence>
<dbReference type="AlphaFoldDB" id="A0A238WDX0"/>
<keyword evidence="6" id="KW-0560">Oxidoreductase</keyword>
<keyword evidence="10" id="KW-1185">Reference proteome</keyword>
<dbReference type="PRINTS" id="PR00420">
    <property type="entry name" value="RNGMNOXGNASE"/>
</dbReference>
<dbReference type="SUPFAM" id="SSF51905">
    <property type="entry name" value="FAD/NAD(P)-binding domain"/>
    <property type="match status" value="1"/>
</dbReference>
<dbReference type="PANTHER" id="PTHR43876:SF7">
    <property type="entry name" value="UBIQUINONE BIOSYNTHESIS MONOOXYGENASE COQ6, MITOCHONDRIAL"/>
    <property type="match status" value="1"/>
</dbReference>
<gene>
    <name evidence="9" type="ORF">SAMN06265370_10567</name>
</gene>
<comment type="similarity">
    <text evidence="3">Belongs to the UbiH/COQ6 family.</text>
</comment>
<dbReference type="GO" id="GO:0006744">
    <property type="term" value="P:ubiquinone biosynthetic process"/>
    <property type="evidence" value="ECO:0007669"/>
    <property type="project" value="UniProtKB-UniPathway"/>
</dbReference>